<keyword evidence="4" id="KW-0511">Multifunctional enzyme</keyword>
<dbReference type="InterPro" id="IPR014030">
    <property type="entry name" value="Ketoacyl_synth_N"/>
</dbReference>
<dbReference type="Gene3D" id="3.40.47.10">
    <property type="match status" value="1"/>
</dbReference>
<evidence type="ECO:0000256" key="3">
    <source>
        <dbReference type="ARBA" id="ARBA00022679"/>
    </source>
</evidence>
<name>A0A3M0HZX5_9ACTN</name>
<dbReference type="SMART" id="SM00823">
    <property type="entry name" value="PKS_PP"/>
    <property type="match status" value="1"/>
</dbReference>
<dbReference type="Pfam" id="PF00550">
    <property type="entry name" value="PP-binding"/>
    <property type="match status" value="1"/>
</dbReference>
<dbReference type="InterPro" id="IPR016039">
    <property type="entry name" value="Thiolase-like"/>
</dbReference>
<accession>A0A3M0HZX5</accession>
<keyword evidence="2" id="KW-0597">Phosphoprotein</keyword>
<dbReference type="SUPFAM" id="SSF53901">
    <property type="entry name" value="Thiolase-like"/>
    <property type="match status" value="1"/>
</dbReference>
<feature type="non-terminal residue" evidence="6">
    <location>
        <position position="171"/>
    </location>
</feature>
<keyword evidence="3" id="KW-0808">Transferase</keyword>
<dbReference type="InterPro" id="IPR036736">
    <property type="entry name" value="ACP-like_sf"/>
</dbReference>
<keyword evidence="7" id="KW-1185">Reference proteome</keyword>
<dbReference type="GO" id="GO:0017000">
    <property type="term" value="P:antibiotic biosynthetic process"/>
    <property type="evidence" value="ECO:0007669"/>
    <property type="project" value="UniProtKB-ARBA"/>
</dbReference>
<dbReference type="SUPFAM" id="SSF47336">
    <property type="entry name" value="ACP-like"/>
    <property type="match status" value="1"/>
</dbReference>
<comment type="caution">
    <text evidence="6">The sequence shown here is derived from an EMBL/GenBank/DDBJ whole genome shotgun (WGS) entry which is preliminary data.</text>
</comment>
<dbReference type="InterPro" id="IPR050091">
    <property type="entry name" value="PKS_NRPS_Biosynth_Enz"/>
</dbReference>
<dbReference type="FunFam" id="1.10.1200.10:FF:000007">
    <property type="entry name" value="Probable polyketide synthase pks17"/>
    <property type="match status" value="1"/>
</dbReference>
<dbReference type="AlphaFoldDB" id="A0A3M0HZX5"/>
<keyword evidence="1" id="KW-0596">Phosphopantetheine</keyword>
<dbReference type="InterPro" id="IPR009081">
    <property type="entry name" value="PP-bd_ACP"/>
</dbReference>
<gene>
    <name evidence="6" type="ORF">CTZ28_46195</name>
</gene>
<dbReference type="Proteomes" id="UP000270471">
    <property type="component" value="Unassembled WGS sequence"/>
</dbReference>
<evidence type="ECO:0000256" key="1">
    <source>
        <dbReference type="ARBA" id="ARBA00022450"/>
    </source>
</evidence>
<dbReference type="GO" id="GO:0031177">
    <property type="term" value="F:phosphopantetheine binding"/>
    <property type="evidence" value="ECO:0007669"/>
    <property type="project" value="InterPro"/>
</dbReference>
<feature type="domain" description="Carrier" evidence="5">
    <location>
        <begin position="1"/>
        <end position="74"/>
    </location>
</feature>
<dbReference type="EMBL" id="PENI01000130">
    <property type="protein sequence ID" value="RMB79329.1"/>
    <property type="molecule type" value="Genomic_DNA"/>
</dbReference>
<dbReference type="PROSITE" id="PS50075">
    <property type="entry name" value="CARRIER"/>
    <property type="match status" value="1"/>
</dbReference>
<evidence type="ECO:0000313" key="7">
    <source>
        <dbReference type="Proteomes" id="UP000270471"/>
    </source>
</evidence>
<dbReference type="Pfam" id="PF00109">
    <property type="entry name" value="ketoacyl-synt"/>
    <property type="match status" value="1"/>
</dbReference>
<dbReference type="SMART" id="SM01294">
    <property type="entry name" value="PKS_PP_betabranch"/>
    <property type="match status" value="1"/>
</dbReference>
<evidence type="ECO:0000259" key="5">
    <source>
        <dbReference type="PROSITE" id="PS50075"/>
    </source>
</evidence>
<proteinExistence type="predicted"/>
<sequence>MLDLVRDTIATVLGHTAQETADPERAFRDFGFDSMTAVEFRTRLATATGIALPATLVYDYPTPAALVTYLRTGLLGGTGTGPARVRRVLGSDEPIAIVGMSCRLPGGIETPEQLWQAVSEGEDLVGDLPRDRGWRIADVAADGTGEGGGEEGFQAVKTLSQAGLLRGIGEF</sequence>
<dbReference type="PANTHER" id="PTHR43775:SF51">
    <property type="entry name" value="INACTIVE PHENOLPHTHIOCEROL SYNTHESIS POLYKETIDE SYNTHASE TYPE I PKS1-RELATED"/>
    <property type="match status" value="1"/>
</dbReference>
<organism evidence="6 7">
    <name type="scientific">Streptomyces shenzhenensis</name>
    <dbReference type="NCBI Taxonomy" id="943815"/>
    <lineage>
        <taxon>Bacteria</taxon>
        <taxon>Bacillati</taxon>
        <taxon>Actinomycetota</taxon>
        <taxon>Actinomycetes</taxon>
        <taxon>Kitasatosporales</taxon>
        <taxon>Streptomycetaceae</taxon>
        <taxon>Streptomyces</taxon>
    </lineage>
</organism>
<protein>
    <recommendedName>
        <fullName evidence="5">Carrier domain-containing protein</fullName>
    </recommendedName>
</protein>
<evidence type="ECO:0000313" key="6">
    <source>
        <dbReference type="EMBL" id="RMB79329.1"/>
    </source>
</evidence>
<dbReference type="GO" id="GO:0006633">
    <property type="term" value="P:fatty acid biosynthetic process"/>
    <property type="evidence" value="ECO:0007669"/>
    <property type="project" value="TreeGrafter"/>
</dbReference>
<evidence type="ECO:0000256" key="4">
    <source>
        <dbReference type="ARBA" id="ARBA00023268"/>
    </source>
</evidence>
<dbReference type="PANTHER" id="PTHR43775">
    <property type="entry name" value="FATTY ACID SYNTHASE"/>
    <property type="match status" value="1"/>
</dbReference>
<dbReference type="InterPro" id="IPR020806">
    <property type="entry name" value="PKS_PP-bd"/>
</dbReference>
<dbReference type="GO" id="GO:0004312">
    <property type="term" value="F:fatty acid synthase activity"/>
    <property type="evidence" value="ECO:0007669"/>
    <property type="project" value="TreeGrafter"/>
</dbReference>
<reference evidence="6 7" key="1">
    <citation type="submission" date="2017-11" db="EMBL/GenBank/DDBJ databases">
        <title>Draft genome of actinobacteria isolated from guarana (Paullinia cupana (Mart.) Ducke.</title>
        <authorList>
            <person name="Siqueira K.A."/>
            <person name="Liotti R.G."/>
            <person name="Mendes T.A.O."/>
            <person name="Soares M.A."/>
        </authorList>
    </citation>
    <scope>NUCLEOTIDE SEQUENCE [LARGE SCALE GENOMIC DNA]</scope>
    <source>
        <strain evidence="6 7">193</strain>
    </source>
</reference>
<dbReference type="Gene3D" id="1.10.1200.10">
    <property type="entry name" value="ACP-like"/>
    <property type="match status" value="1"/>
</dbReference>
<evidence type="ECO:0000256" key="2">
    <source>
        <dbReference type="ARBA" id="ARBA00022553"/>
    </source>
</evidence>